<reference evidence="1" key="1">
    <citation type="submission" date="2013-07" db="EMBL/GenBank/DDBJ databases">
        <title>The genome of Eucalyptus grandis.</title>
        <authorList>
            <person name="Schmutz J."/>
            <person name="Hayes R."/>
            <person name="Myburg A."/>
            <person name="Tuskan G."/>
            <person name="Grattapaglia D."/>
            <person name="Rokhsar D.S."/>
        </authorList>
    </citation>
    <scope>NUCLEOTIDE SEQUENCE</scope>
    <source>
        <tissue evidence="1">Leaf extractions</tissue>
    </source>
</reference>
<dbReference type="InParanoid" id="A0A059CRG6"/>
<gene>
    <name evidence="1" type="ORF">EUGRSUZ_C02296</name>
</gene>
<name>A0A059CRG6_EUCGR</name>
<organism evidence="1">
    <name type="scientific">Eucalyptus grandis</name>
    <name type="common">Flooded gum</name>
    <dbReference type="NCBI Taxonomy" id="71139"/>
    <lineage>
        <taxon>Eukaryota</taxon>
        <taxon>Viridiplantae</taxon>
        <taxon>Streptophyta</taxon>
        <taxon>Embryophyta</taxon>
        <taxon>Tracheophyta</taxon>
        <taxon>Spermatophyta</taxon>
        <taxon>Magnoliopsida</taxon>
        <taxon>eudicotyledons</taxon>
        <taxon>Gunneridae</taxon>
        <taxon>Pentapetalae</taxon>
        <taxon>rosids</taxon>
        <taxon>malvids</taxon>
        <taxon>Myrtales</taxon>
        <taxon>Myrtaceae</taxon>
        <taxon>Myrtoideae</taxon>
        <taxon>Eucalypteae</taxon>
        <taxon>Eucalyptus</taxon>
    </lineage>
</organism>
<evidence type="ECO:0000313" key="1">
    <source>
        <dbReference type="EMBL" id="KCW80937.1"/>
    </source>
</evidence>
<dbReference type="Gramene" id="KCW80937">
    <property type="protein sequence ID" value="KCW80937"/>
    <property type="gene ID" value="EUGRSUZ_C02296"/>
</dbReference>
<protein>
    <submittedName>
        <fullName evidence="1">Uncharacterized protein</fullName>
    </submittedName>
</protein>
<proteinExistence type="predicted"/>
<sequence length="68" mass="7793">MSSIFYTSGLNLNISVLFDKLKNHHNPIIHVLDLIKVIKRRRKDSKVCRPLKVSGCLLYQQKICGIDA</sequence>
<accession>A0A059CRG6</accession>
<dbReference type="AlphaFoldDB" id="A0A059CRG6"/>
<dbReference type="EMBL" id="KK198755">
    <property type="protein sequence ID" value="KCW80937.1"/>
    <property type="molecule type" value="Genomic_DNA"/>
</dbReference>